<evidence type="ECO:0000256" key="1">
    <source>
        <dbReference type="ARBA" id="ARBA00022485"/>
    </source>
</evidence>
<dbReference type="CDD" id="cd10550">
    <property type="entry name" value="DMSOR_beta_like"/>
    <property type="match status" value="1"/>
</dbReference>
<feature type="domain" description="4Fe-4S ferredoxin-type" evidence="5">
    <location>
        <begin position="76"/>
        <end position="105"/>
    </location>
</feature>
<proteinExistence type="predicted"/>
<accession>A0A645HEW8</accession>
<dbReference type="SUPFAM" id="SSF54862">
    <property type="entry name" value="4Fe-4S ferredoxins"/>
    <property type="match status" value="1"/>
</dbReference>
<dbReference type="PANTHER" id="PTHR43177:SF3">
    <property type="entry name" value="PROTEIN NRFC HOMOLOG"/>
    <property type="match status" value="1"/>
</dbReference>
<sequence>MEKVLLISPDRCIGCGSCEVACSLSQEGECRPSLARIKVFRFELGIHVPMTCLQCENAPCASVCKTGALEQDQETGIINIHSEKCIGCRMCVVACPFGNISYNREGKSAFKCTQCDGDPQCALFCPTEALQYVPAEKDNLEKKRAYAAKFAAIVEEVEA</sequence>
<dbReference type="InterPro" id="IPR017900">
    <property type="entry name" value="4Fe4S_Fe_S_CS"/>
</dbReference>
<organism evidence="6">
    <name type="scientific">bioreactor metagenome</name>
    <dbReference type="NCBI Taxonomy" id="1076179"/>
    <lineage>
        <taxon>unclassified sequences</taxon>
        <taxon>metagenomes</taxon>
        <taxon>ecological metagenomes</taxon>
    </lineage>
</organism>
<dbReference type="AlphaFoldDB" id="A0A645HEW8"/>
<dbReference type="InterPro" id="IPR050954">
    <property type="entry name" value="ET_IronSulfur_Cluster-Binding"/>
</dbReference>
<dbReference type="EMBL" id="VSSQ01091575">
    <property type="protein sequence ID" value="MPN37096.1"/>
    <property type="molecule type" value="Genomic_DNA"/>
</dbReference>
<feature type="domain" description="4Fe-4S ferredoxin-type" evidence="5">
    <location>
        <begin position="111"/>
        <end position="135"/>
    </location>
</feature>
<dbReference type="GO" id="GO:0051539">
    <property type="term" value="F:4 iron, 4 sulfur cluster binding"/>
    <property type="evidence" value="ECO:0007669"/>
    <property type="project" value="UniProtKB-KW"/>
</dbReference>
<dbReference type="Pfam" id="PF13247">
    <property type="entry name" value="Fer4_11"/>
    <property type="match status" value="1"/>
</dbReference>
<feature type="domain" description="4Fe-4S ferredoxin-type" evidence="5">
    <location>
        <begin position="3"/>
        <end position="22"/>
    </location>
</feature>
<keyword evidence="1" id="KW-0004">4Fe-4S</keyword>
<name>A0A645HEW8_9ZZZZ</name>
<evidence type="ECO:0000256" key="3">
    <source>
        <dbReference type="ARBA" id="ARBA00023004"/>
    </source>
</evidence>
<evidence type="ECO:0000313" key="6">
    <source>
        <dbReference type="EMBL" id="MPN37096.1"/>
    </source>
</evidence>
<evidence type="ECO:0000256" key="4">
    <source>
        <dbReference type="ARBA" id="ARBA00023014"/>
    </source>
</evidence>
<dbReference type="Pfam" id="PF12797">
    <property type="entry name" value="Fer4_2"/>
    <property type="match status" value="1"/>
</dbReference>
<dbReference type="PROSITE" id="PS51379">
    <property type="entry name" value="4FE4S_FER_2"/>
    <property type="match status" value="4"/>
</dbReference>
<evidence type="ECO:0000259" key="5">
    <source>
        <dbReference type="PROSITE" id="PS51379"/>
    </source>
</evidence>
<feature type="domain" description="4Fe-4S ferredoxin-type" evidence="5">
    <location>
        <begin position="42"/>
        <end position="74"/>
    </location>
</feature>
<dbReference type="Gene3D" id="3.30.70.20">
    <property type="match status" value="2"/>
</dbReference>
<comment type="caution">
    <text evidence="6">The sequence shown here is derived from an EMBL/GenBank/DDBJ whole genome shotgun (WGS) entry which is preliminary data.</text>
</comment>
<reference evidence="6" key="1">
    <citation type="submission" date="2019-08" db="EMBL/GenBank/DDBJ databases">
        <authorList>
            <person name="Kucharzyk K."/>
            <person name="Murdoch R.W."/>
            <person name="Higgins S."/>
            <person name="Loffler F."/>
        </authorList>
    </citation>
    <scope>NUCLEOTIDE SEQUENCE</scope>
</reference>
<protein>
    <submittedName>
        <fullName evidence="6">Thiosulfate reductase electron transfer subunit PhsB</fullName>
    </submittedName>
</protein>
<gene>
    <name evidence="6" type="primary">phsB_4</name>
    <name evidence="6" type="ORF">SDC9_184612</name>
</gene>
<keyword evidence="3" id="KW-0408">Iron</keyword>
<dbReference type="PROSITE" id="PS00198">
    <property type="entry name" value="4FE4S_FER_1"/>
    <property type="match status" value="1"/>
</dbReference>
<keyword evidence="2" id="KW-0479">Metal-binding</keyword>
<keyword evidence="4" id="KW-0411">Iron-sulfur</keyword>
<dbReference type="GO" id="GO:0046872">
    <property type="term" value="F:metal ion binding"/>
    <property type="evidence" value="ECO:0007669"/>
    <property type="project" value="UniProtKB-KW"/>
</dbReference>
<dbReference type="InterPro" id="IPR017896">
    <property type="entry name" value="4Fe4S_Fe-S-bd"/>
</dbReference>
<dbReference type="PANTHER" id="PTHR43177">
    <property type="entry name" value="PROTEIN NRFC"/>
    <property type="match status" value="1"/>
</dbReference>
<evidence type="ECO:0000256" key="2">
    <source>
        <dbReference type="ARBA" id="ARBA00022723"/>
    </source>
</evidence>